<dbReference type="OrthoDB" id="573182at2"/>
<keyword evidence="2" id="KW-1185">Reference proteome</keyword>
<dbReference type="RefSeq" id="WP_124977970.1">
    <property type="nucleotide sequence ID" value="NZ_BDQK01000001.1"/>
</dbReference>
<protein>
    <submittedName>
        <fullName evidence="1">Uncharacterized protein</fullName>
    </submittedName>
</protein>
<gene>
    <name evidence="1" type="ORF">AsFPU1_0754</name>
</gene>
<accession>A0A401IDN5</accession>
<reference evidence="2" key="1">
    <citation type="submission" date="2017-05" db="EMBL/GenBank/DDBJ databases">
        <title>Physiological properties and genetic analysis related to exopolysaccharide production of fresh-water unicellular cyanobacterium Aphanothece sacrum, Suizenji Nori, that has been cultured as a food source in Japan.</title>
        <authorList>
            <person name="Kanesaki Y."/>
            <person name="Yoshikawa S."/>
            <person name="Ohki K."/>
        </authorList>
    </citation>
    <scope>NUCLEOTIDE SEQUENCE [LARGE SCALE GENOMIC DNA]</scope>
    <source>
        <strain evidence="2">FPU1</strain>
    </source>
</reference>
<proteinExistence type="predicted"/>
<name>A0A401IDN5_APHSA</name>
<dbReference type="AlphaFoldDB" id="A0A401IDN5"/>
<dbReference type="Proteomes" id="UP000287247">
    <property type="component" value="Unassembled WGS sequence"/>
</dbReference>
<sequence length="82" mass="9586">MLSPELDLVNNWILTEVWIDSTAIPPYVLMLLGDDQDNFAIYDPKDNYHLIYACSSYEEAKLWLLEDEYEKVEGRISIEKVS</sequence>
<dbReference type="EMBL" id="BDQK01000001">
    <property type="protein sequence ID" value="GBF79361.1"/>
    <property type="molecule type" value="Genomic_DNA"/>
</dbReference>
<evidence type="ECO:0000313" key="1">
    <source>
        <dbReference type="EMBL" id="GBF79361.1"/>
    </source>
</evidence>
<comment type="caution">
    <text evidence="1">The sequence shown here is derived from an EMBL/GenBank/DDBJ whole genome shotgun (WGS) entry which is preliminary data.</text>
</comment>
<organism evidence="1 2">
    <name type="scientific">Aphanothece sacrum FPU1</name>
    <dbReference type="NCBI Taxonomy" id="1920663"/>
    <lineage>
        <taxon>Bacteria</taxon>
        <taxon>Bacillati</taxon>
        <taxon>Cyanobacteriota</taxon>
        <taxon>Cyanophyceae</taxon>
        <taxon>Oscillatoriophycideae</taxon>
        <taxon>Chroococcales</taxon>
        <taxon>Aphanothecaceae</taxon>
        <taxon>Aphanothece</taxon>
    </lineage>
</organism>
<evidence type="ECO:0000313" key="2">
    <source>
        <dbReference type="Proteomes" id="UP000287247"/>
    </source>
</evidence>